<reference evidence="11 12" key="1">
    <citation type="submission" date="2024-02" db="EMBL/GenBank/DDBJ databases">
        <authorList>
            <person name="Daric V."/>
            <person name="Darras S."/>
        </authorList>
    </citation>
    <scope>NUCLEOTIDE SEQUENCE [LARGE SCALE GENOMIC DNA]</scope>
</reference>
<comment type="caution">
    <text evidence="11">The sequence shown here is derived from an EMBL/GenBank/DDBJ whole genome shotgun (WGS) entry which is preliminary data.</text>
</comment>
<keyword evidence="3 10" id="KW-0328">Glycosyltransferase</keyword>
<keyword evidence="12" id="KW-1185">Reference proteome</keyword>
<accession>A0ABP0GT86</accession>
<keyword evidence="9 10" id="KW-0472">Membrane</keyword>
<evidence type="ECO:0000256" key="6">
    <source>
        <dbReference type="ARBA" id="ARBA00022968"/>
    </source>
</evidence>
<dbReference type="EC" id="2.4.1.-" evidence="10"/>
<evidence type="ECO:0000256" key="5">
    <source>
        <dbReference type="ARBA" id="ARBA00022692"/>
    </source>
</evidence>
<dbReference type="PANTHER" id="PTHR11214:SF283">
    <property type="entry name" value="N-ACETYLLACTOSAMINIDE BETA-1,3-N-ACETYLGLUCOSAMINYLTRANSFERASE 4-LIKE"/>
    <property type="match status" value="1"/>
</dbReference>
<evidence type="ECO:0000313" key="12">
    <source>
        <dbReference type="Proteomes" id="UP001642483"/>
    </source>
</evidence>
<dbReference type="Pfam" id="PF01762">
    <property type="entry name" value="Galactosyl_T"/>
    <property type="match status" value="1"/>
</dbReference>
<evidence type="ECO:0000256" key="9">
    <source>
        <dbReference type="ARBA" id="ARBA00023136"/>
    </source>
</evidence>
<keyword evidence="8 10" id="KW-0333">Golgi apparatus</keyword>
<comment type="subcellular location">
    <subcellularLocation>
        <location evidence="1 10">Golgi apparatus membrane</location>
        <topology evidence="1 10">Single-pass type II membrane protein</topology>
    </subcellularLocation>
</comment>
<evidence type="ECO:0000256" key="2">
    <source>
        <dbReference type="ARBA" id="ARBA00008661"/>
    </source>
</evidence>
<name>A0ABP0GT86_CLALP</name>
<evidence type="ECO:0000256" key="7">
    <source>
        <dbReference type="ARBA" id="ARBA00022989"/>
    </source>
</evidence>
<evidence type="ECO:0000313" key="11">
    <source>
        <dbReference type="EMBL" id="CAK8694946.1"/>
    </source>
</evidence>
<sequence>MRHLRVVCVISAVMGIGLLVYVSYKGYEKCPPINLSFQNQDKHINEDGIYPLPERPKYKVERSSDSVIPQKFFRKKPGVSSHNYKWILNPYKACGEDEKEPPFLLVTIASASWEFERRELIRQTWASVRQPFGKYVQYLFFVAKDPQSNNKLRKEFEKYNDLIQEDFNETYKNLTIKTQGQLKWATYFCPNARFIMHVDDDVFVDIKEIVKHLSSQAKRRILHCAKVFMPQVRRDGKWEMNVKEYNGSKYPLSCVGWCFVMSKDVVSDLYFTSVDTHLIHLEDVTFTGILRERIGNLQLKKIPNGESLCQHKGWPKDRPTNDKLLEAWTQLKNQNPNQKIRLVAGIPPMT</sequence>
<keyword evidence="4" id="KW-0808">Transferase</keyword>
<gene>
    <name evidence="11" type="ORF">CVLEPA_LOCUS28269</name>
</gene>
<keyword evidence="5 10" id="KW-0812">Transmembrane</keyword>
<proteinExistence type="inferred from homology"/>
<dbReference type="Proteomes" id="UP001642483">
    <property type="component" value="Unassembled WGS sequence"/>
</dbReference>
<dbReference type="PANTHER" id="PTHR11214">
    <property type="entry name" value="BETA-1,3-N-ACETYLGLUCOSAMINYLTRANSFERASE"/>
    <property type="match status" value="1"/>
</dbReference>
<dbReference type="InterPro" id="IPR002659">
    <property type="entry name" value="Glyco_trans_31"/>
</dbReference>
<keyword evidence="7 10" id="KW-1133">Transmembrane helix</keyword>
<evidence type="ECO:0000256" key="4">
    <source>
        <dbReference type="ARBA" id="ARBA00022679"/>
    </source>
</evidence>
<comment type="similarity">
    <text evidence="2 10">Belongs to the glycosyltransferase 31 family.</text>
</comment>
<dbReference type="EMBL" id="CAWYQH010000141">
    <property type="protein sequence ID" value="CAK8694946.1"/>
    <property type="molecule type" value="Genomic_DNA"/>
</dbReference>
<dbReference type="Gene3D" id="3.90.550.50">
    <property type="match status" value="1"/>
</dbReference>
<evidence type="ECO:0000256" key="3">
    <source>
        <dbReference type="ARBA" id="ARBA00022676"/>
    </source>
</evidence>
<organism evidence="11 12">
    <name type="scientific">Clavelina lepadiformis</name>
    <name type="common">Light-bulb sea squirt</name>
    <name type="synonym">Ascidia lepadiformis</name>
    <dbReference type="NCBI Taxonomy" id="159417"/>
    <lineage>
        <taxon>Eukaryota</taxon>
        <taxon>Metazoa</taxon>
        <taxon>Chordata</taxon>
        <taxon>Tunicata</taxon>
        <taxon>Ascidiacea</taxon>
        <taxon>Aplousobranchia</taxon>
        <taxon>Clavelinidae</taxon>
        <taxon>Clavelina</taxon>
    </lineage>
</organism>
<evidence type="ECO:0000256" key="8">
    <source>
        <dbReference type="ARBA" id="ARBA00023034"/>
    </source>
</evidence>
<keyword evidence="6 10" id="KW-0735">Signal-anchor</keyword>
<feature type="transmembrane region" description="Helical" evidence="10">
    <location>
        <begin position="7"/>
        <end position="24"/>
    </location>
</feature>
<evidence type="ECO:0000256" key="10">
    <source>
        <dbReference type="RuleBase" id="RU363063"/>
    </source>
</evidence>
<evidence type="ECO:0000256" key="1">
    <source>
        <dbReference type="ARBA" id="ARBA00004323"/>
    </source>
</evidence>
<protein>
    <recommendedName>
        <fullName evidence="10">Hexosyltransferase</fullName>
        <ecNumber evidence="10">2.4.1.-</ecNumber>
    </recommendedName>
</protein>